<evidence type="ECO:0000256" key="7">
    <source>
        <dbReference type="ARBA" id="ARBA00022840"/>
    </source>
</evidence>
<dbReference type="NCBIfam" id="TIGR01313">
    <property type="entry name" value="therm_gnt_kin"/>
    <property type="match status" value="1"/>
</dbReference>
<evidence type="ECO:0000313" key="11">
    <source>
        <dbReference type="EMBL" id="SHE80377.1"/>
    </source>
</evidence>
<dbReference type="EC" id="2.7.1.12" evidence="3 9"/>
<comment type="similarity">
    <text evidence="2 9">Belongs to the gluconokinase GntK/GntV family.</text>
</comment>
<evidence type="ECO:0000256" key="8">
    <source>
        <dbReference type="ARBA" id="ARBA00048090"/>
    </source>
</evidence>
<keyword evidence="4 9" id="KW-0808">Transferase</keyword>
<evidence type="ECO:0000256" key="4">
    <source>
        <dbReference type="ARBA" id="ARBA00022679"/>
    </source>
</evidence>
<dbReference type="CDD" id="cd02021">
    <property type="entry name" value="GntK"/>
    <property type="match status" value="1"/>
</dbReference>
<dbReference type="SUPFAM" id="SSF52540">
    <property type="entry name" value="P-loop containing nucleoside triphosphate hydrolases"/>
    <property type="match status" value="1"/>
</dbReference>
<dbReference type="GO" id="GO:0005737">
    <property type="term" value="C:cytoplasm"/>
    <property type="evidence" value="ECO:0007669"/>
    <property type="project" value="TreeGrafter"/>
</dbReference>
<dbReference type="AlphaFoldDB" id="A0A1M4WGS2"/>
<sequence>MDAPSVLTPQRNAGQKASEGDRMTEDVPMILVMGACGVGKSTIARGLADRMSARFIEADDFHPADNKALMAQGIPLTDDNRWPWLDAIAADAQSRPGLSVLACSALRRVYRDRLRLTCRPMPIIHLHADADLLKARVAARRDHYMPPSLVQSQLDTLEPPTEDEMACILPAFDTPADIVARASGFVIRHLDRASIPAAVRD</sequence>
<organism evidence="11 12">
    <name type="scientific">Loktanella atrilutea</name>
    <dbReference type="NCBI Taxonomy" id="366533"/>
    <lineage>
        <taxon>Bacteria</taxon>
        <taxon>Pseudomonadati</taxon>
        <taxon>Pseudomonadota</taxon>
        <taxon>Alphaproteobacteria</taxon>
        <taxon>Rhodobacterales</taxon>
        <taxon>Roseobacteraceae</taxon>
        <taxon>Loktanella</taxon>
    </lineage>
</organism>
<accession>A0A1M4WGS2</accession>
<keyword evidence="12" id="KW-1185">Reference proteome</keyword>
<feature type="region of interest" description="Disordered" evidence="10">
    <location>
        <begin position="1"/>
        <end position="21"/>
    </location>
</feature>
<dbReference type="GO" id="GO:0005524">
    <property type="term" value="F:ATP binding"/>
    <property type="evidence" value="ECO:0007669"/>
    <property type="project" value="UniProtKB-KW"/>
</dbReference>
<dbReference type="InterPro" id="IPR027417">
    <property type="entry name" value="P-loop_NTPase"/>
</dbReference>
<evidence type="ECO:0000256" key="10">
    <source>
        <dbReference type="SAM" id="MobiDB-lite"/>
    </source>
</evidence>
<keyword evidence="6 9" id="KW-0418">Kinase</keyword>
<dbReference type="InterPro" id="IPR006001">
    <property type="entry name" value="Therm_gnt_kin"/>
</dbReference>
<evidence type="ECO:0000256" key="2">
    <source>
        <dbReference type="ARBA" id="ARBA00008420"/>
    </source>
</evidence>
<evidence type="ECO:0000256" key="6">
    <source>
        <dbReference type="ARBA" id="ARBA00022777"/>
    </source>
</evidence>
<dbReference type="STRING" id="366533.SAMN05444339_102107"/>
<evidence type="ECO:0000313" key="12">
    <source>
        <dbReference type="Proteomes" id="UP000183987"/>
    </source>
</evidence>
<comment type="pathway">
    <text evidence="1">Carbohydrate acid metabolism.</text>
</comment>
<dbReference type="Gene3D" id="3.40.50.300">
    <property type="entry name" value="P-loop containing nucleotide triphosphate hydrolases"/>
    <property type="match status" value="1"/>
</dbReference>
<dbReference type="GO" id="GO:0005975">
    <property type="term" value="P:carbohydrate metabolic process"/>
    <property type="evidence" value="ECO:0007669"/>
    <property type="project" value="InterPro"/>
</dbReference>
<name>A0A1M4WGS2_LOKAT</name>
<evidence type="ECO:0000256" key="3">
    <source>
        <dbReference type="ARBA" id="ARBA00012054"/>
    </source>
</evidence>
<protein>
    <recommendedName>
        <fullName evidence="3 9">Gluconokinase</fullName>
        <ecNumber evidence="3 9">2.7.1.12</ecNumber>
    </recommendedName>
</protein>
<evidence type="ECO:0000256" key="1">
    <source>
        <dbReference type="ARBA" id="ARBA00004761"/>
    </source>
</evidence>
<dbReference type="Pfam" id="PF13671">
    <property type="entry name" value="AAA_33"/>
    <property type="match status" value="1"/>
</dbReference>
<evidence type="ECO:0000256" key="5">
    <source>
        <dbReference type="ARBA" id="ARBA00022741"/>
    </source>
</evidence>
<comment type="catalytic activity">
    <reaction evidence="8 9">
        <text>D-gluconate + ATP = 6-phospho-D-gluconate + ADP + H(+)</text>
        <dbReference type="Rhea" id="RHEA:19433"/>
        <dbReference type="ChEBI" id="CHEBI:15378"/>
        <dbReference type="ChEBI" id="CHEBI:18391"/>
        <dbReference type="ChEBI" id="CHEBI:30616"/>
        <dbReference type="ChEBI" id="CHEBI:58759"/>
        <dbReference type="ChEBI" id="CHEBI:456216"/>
        <dbReference type="EC" id="2.7.1.12"/>
    </reaction>
</comment>
<evidence type="ECO:0000256" key="9">
    <source>
        <dbReference type="RuleBase" id="RU363066"/>
    </source>
</evidence>
<gene>
    <name evidence="11" type="ORF">SAMN05444339_102107</name>
</gene>
<dbReference type="GO" id="GO:0046316">
    <property type="term" value="F:gluconokinase activity"/>
    <property type="evidence" value="ECO:0007669"/>
    <property type="project" value="UniProtKB-EC"/>
</dbReference>
<keyword evidence="7 9" id="KW-0067">ATP-binding</keyword>
<dbReference type="Proteomes" id="UP000183987">
    <property type="component" value="Unassembled WGS sequence"/>
</dbReference>
<dbReference type="EMBL" id="FQUE01000002">
    <property type="protein sequence ID" value="SHE80377.1"/>
    <property type="molecule type" value="Genomic_DNA"/>
</dbReference>
<proteinExistence type="inferred from homology"/>
<reference evidence="12" key="1">
    <citation type="submission" date="2016-11" db="EMBL/GenBank/DDBJ databases">
        <authorList>
            <person name="Varghese N."/>
            <person name="Submissions S."/>
        </authorList>
    </citation>
    <scope>NUCLEOTIDE SEQUENCE [LARGE SCALE GENOMIC DNA]</scope>
    <source>
        <strain evidence="12">DSM 29326</strain>
    </source>
</reference>
<dbReference type="PANTHER" id="PTHR43442">
    <property type="entry name" value="GLUCONOKINASE-RELATED"/>
    <property type="match status" value="1"/>
</dbReference>
<dbReference type="OrthoDB" id="9795716at2"/>
<dbReference type="PANTHER" id="PTHR43442:SF3">
    <property type="entry name" value="GLUCONOKINASE-RELATED"/>
    <property type="match status" value="1"/>
</dbReference>
<keyword evidence="5 9" id="KW-0547">Nucleotide-binding</keyword>